<sequence length="566" mass="65897">MVKRISVFLVIVLVLSTLTVLGTMYFKDINPYHTIKAFKEGQTNIVLDDTPINTYSSPIIVDNKILMPVNIIKKYICSDIELSEKYDRVYINISSPKFNLETEELDNRIKQGINLNFLAEKINGEYYLNIKGLEQILGIKVNYIQDTDILVIDKWKDTERIGVLQDNVRLRPKKTIFSFSLDKLSKGEEVLILEKDGEWLKVRTNKGFIGYISSKKVDIQIRKYNIKTQINQVREDWKEPDKINLVWDYVYKYSPDLSKQETIEGLDIISPTWFSIVSENGYVVNNGDINYVQEAHEKGYKVWALIDNGFDRDLTKQILASEEAQKNIINQILVYSSIYDLDGINIDFENVYYEDKDRLTKFVAKITDALKKQNLIVSIDMTVPSLSKNWSMFYDREKLGQIVDYCMVMTYDEHWASSPKSGSVASIGWVERGIEKTLKYIPNEKLLMGIPFYTRIWEETMVNGKVKVKSKALSMKTVQEMIEEKDLDITWLEDIGQYYTEFNEEGKKYRIWIEDENSIKLKAELANKYNLAGVASWRKGFEKEDVWVALNNVIKNSKELMGQREE</sequence>
<dbReference type="InterPro" id="IPR017853">
    <property type="entry name" value="GH"/>
</dbReference>
<dbReference type="PATRIC" id="fig|1304284.3.peg.2177"/>
<dbReference type="SMART" id="SM00636">
    <property type="entry name" value="Glyco_18"/>
    <property type="match status" value="1"/>
</dbReference>
<dbReference type="PANTHER" id="PTHR46066">
    <property type="entry name" value="CHITINASE DOMAIN-CONTAINING PROTEIN 1 FAMILY MEMBER"/>
    <property type="match status" value="1"/>
</dbReference>
<dbReference type="OrthoDB" id="9775889at2"/>
<dbReference type="Gene3D" id="3.20.20.80">
    <property type="entry name" value="Glycosidases"/>
    <property type="match status" value="1"/>
</dbReference>
<evidence type="ECO:0000313" key="4">
    <source>
        <dbReference type="Proteomes" id="UP000013378"/>
    </source>
</evidence>
<organism evidence="3 4">
    <name type="scientific">Caldisalinibacter kiritimatiensis</name>
    <dbReference type="NCBI Taxonomy" id="1304284"/>
    <lineage>
        <taxon>Bacteria</taxon>
        <taxon>Bacillati</taxon>
        <taxon>Bacillota</taxon>
        <taxon>Tissierellia</taxon>
        <taxon>Tissierellales</taxon>
        <taxon>Thermohalobacteraceae</taxon>
        <taxon>Caldisalinibacter</taxon>
    </lineage>
</organism>
<protein>
    <submittedName>
        <fullName evidence="3">Spore peptidoglycan hydrolase (N-acetylglucosaminidase)</fullName>
    </submittedName>
</protein>
<dbReference type="Gene3D" id="3.10.50.10">
    <property type="match status" value="1"/>
</dbReference>
<dbReference type="InterPro" id="IPR003646">
    <property type="entry name" value="SH3-like_bac-type"/>
</dbReference>
<dbReference type="Gene3D" id="2.30.30.40">
    <property type="entry name" value="SH3 Domains"/>
    <property type="match status" value="1"/>
</dbReference>
<dbReference type="GO" id="GO:0005975">
    <property type="term" value="P:carbohydrate metabolic process"/>
    <property type="evidence" value="ECO:0007669"/>
    <property type="project" value="InterPro"/>
</dbReference>
<gene>
    <name evidence="3" type="ORF">L21TH_2223</name>
</gene>
<dbReference type="PROSITE" id="PS51910">
    <property type="entry name" value="GH18_2"/>
    <property type="match status" value="1"/>
</dbReference>
<dbReference type="eggNOG" id="COG3858">
    <property type="taxonomic scope" value="Bacteria"/>
</dbReference>
<dbReference type="GO" id="GO:0008061">
    <property type="term" value="F:chitin binding"/>
    <property type="evidence" value="ECO:0007669"/>
    <property type="project" value="InterPro"/>
</dbReference>
<dbReference type="AlphaFoldDB" id="R1CM08"/>
<feature type="domain" description="SH3b" evidence="1">
    <location>
        <begin position="156"/>
        <end position="221"/>
    </location>
</feature>
<dbReference type="EMBL" id="ARZA01000245">
    <property type="protein sequence ID" value="EOC99745.1"/>
    <property type="molecule type" value="Genomic_DNA"/>
</dbReference>
<keyword evidence="3" id="KW-0378">Hydrolase</keyword>
<keyword evidence="4" id="KW-1185">Reference proteome</keyword>
<proteinExistence type="predicted"/>
<dbReference type="InterPro" id="IPR011583">
    <property type="entry name" value="Chitinase_II/V-like_cat"/>
</dbReference>
<dbReference type="SUPFAM" id="SSF51445">
    <property type="entry name" value="(Trans)glycosidases"/>
    <property type="match status" value="1"/>
</dbReference>
<accession>R1CM08</accession>
<dbReference type="Pfam" id="PF00704">
    <property type="entry name" value="Glyco_hydro_18"/>
    <property type="match status" value="1"/>
</dbReference>
<dbReference type="GO" id="GO:0016787">
    <property type="term" value="F:hydrolase activity"/>
    <property type="evidence" value="ECO:0007669"/>
    <property type="project" value="UniProtKB-KW"/>
</dbReference>
<dbReference type="STRING" id="1304284.L21TH_2223"/>
<dbReference type="InterPro" id="IPR001223">
    <property type="entry name" value="Glyco_hydro18_cat"/>
</dbReference>
<name>R1CM08_9FIRM</name>
<dbReference type="Proteomes" id="UP000013378">
    <property type="component" value="Unassembled WGS sequence"/>
</dbReference>
<dbReference type="PANTHER" id="PTHR46066:SF2">
    <property type="entry name" value="CHITINASE DOMAIN-CONTAINING PROTEIN 1"/>
    <property type="match status" value="1"/>
</dbReference>
<dbReference type="SMART" id="SM00287">
    <property type="entry name" value="SH3b"/>
    <property type="match status" value="1"/>
</dbReference>
<feature type="domain" description="GH18" evidence="2">
    <location>
        <begin position="241"/>
        <end position="557"/>
    </location>
</feature>
<dbReference type="Pfam" id="PF08239">
    <property type="entry name" value="SH3_3"/>
    <property type="match status" value="1"/>
</dbReference>
<reference evidence="3 4" key="1">
    <citation type="journal article" date="2015" name="Geomicrobiol. J.">
        <title>Caldisalinibacter kiritimatiensis gen. nov., sp. nov., a moderately thermohalophilic thiosulfate-reducing bacterium from a hypersaline microbial mat.</title>
        <authorList>
            <person name="Ben Hania W."/>
            <person name="Joseph M."/>
            <person name="Fiebig A."/>
            <person name="Bunk B."/>
            <person name="Klenk H.-P."/>
            <person name="Fardeau M.-L."/>
            <person name="Spring S."/>
        </authorList>
    </citation>
    <scope>NUCLEOTIDE SEQUENCE [LARGE SCALE GENOMIC DNA]</scope>
    <source>
        <strain evidence="3 4">L21-TH-D2</strain>
    </source>
</reference>
<dbReference type="InterPro" id="IPR029070">
    <property type="entry name" value="Chitinase_insertion_sf"/>
</dbReference>
<evidence type="ECO:0000259" key="1">
    <source>
        <dbReference type="PROSITE" id="PS51781"/>
    </source>
</evidence>
<dbReference type="PROSITE" id="PS51781">
    <property type="entry name" value="SH3B"/>
    <property type="match status" value="1"/>
</dbReference>
<evidence type="ECO:0000313" key="3">
    <source>
        <dbReference type="EMBL" id="EOC99745.1"/>
    </source>
</evidence>
<evidence type="ECO:0000259" key="2">
    <source>
        <dbReference type="PROSITE" id="PS51910"/>
    </source>
</evidence>
<dbReference type="RefSeq" id="WP_006316098.1">
    <property type="nucleotide sequence ID" value="NZ_ARZA01000245.1"/>
</dbReference>
<comment type="caution">
    <text evidence="3">The sequence shown here is derived from an EMBL/GenBank/DDBJ whole genome shotgun (WGS) entry which is preliminary data.</text>
</comment>